<evidence type="ECO:0008006" key="3">
    <source>
        <dbReference type="Google" id="ProtNLM"/>
    </source>
</evidence>
<dbReference type="Proteomes" id="UP000077098">
    <property type="component" value="Unassembled WGS sequence"/>
</dbReference>
<dbReference type="InterPro" id="IPR036291">
    <property type="entry name" value="NAD(P)-bd_dom_sf"/>
</dbReference>
<dbReference type="EMBL" id="LXPS01000006">
    <property type="protein sequence ID" value="OAE48444.1"/>
    <property type="molecule type" value="Genomic_DNA"/>
</dbReference>
<gene>
    <name evidence="1" type="ORF">A7J57_22480</name>
</gene>
<dbReference type="GO" id="GO:0016616">
    <property type="term" value="F:oxidoreductase activity, acting on the CH-OH group of donors, NAD or NADP as acceptor"/>
    <property type="evidence" value="ECO:0007669"/>
    <property type="project" value="TreeGrafter"/>
</dbReference>
<dbReference type="PANTHER" id="PTHR45458:SF1">
    <property type="entry name" value="SHORT CHAIN DEHYDROGENASE"/>
    <property type="match status" value="1"/>
</dbReference>
<accession>A0A176XHP6</accession>
<organism evidence="1 2">
    <name type="scientific">Agrobacterium tumefaciens</name>
    <dbReference type="NCBI Taxonomy" id="358"/>
    <lineage>
        <taxon>Bacteria</taxon>
        <taxon>Pseudomonadati</taxon>
        <taxon>Pseudomonadota</taxon>
        <taxon>Alphaproteobacteria</taxon>
        <taxon>Hyphomicrobiales</taxon>
        <taxon>Rhizobiaceae</taxon>
        <taxon>Rhizobium/Agrobacterium group</taxon>
        <taxon>Agrobacterium</taxon>
        <taxon>Agrobacterium tumefaciens complex</taxon>
    </lineage>
</organism>
<protein>
    <recommendedName>
        <fullName evidence="3">SDR family oxidoreductase</fullName>
    </recommendedName>
</protein>
<reference evidence="1 2" key="1">
    <citation type="submission" date="2016-05" db="EMBL/GenBank/DDBJ databases">
        <authorList>
            <person name="Lavstsen T."/>
            <person name="Jespersen J.S."/>
        </authorList>
    </citation>
    <scope>NUCLEOTIDE SEQUENCE [LARGE SCALE GENOMIC DNA]</scope>
    <source>
        <strain evidence="1 2">KCJ1736</strain>
    </source>
</reference>
<dbReference type="RefSeq" id="WP_063947942.1">
    <property type="nucleotide sequence ID" value="NZ_LXPS01000006.1"/>
</dbReference>
<dbReference type="PRINTS" id="PR00081">
    <property type="entry name" value="GDHRDH"/>
</dbReference>
<dbReference type="SUPFAM" id="SSF51735">
    <property type="entry name" value="NAD(P)-binding Rossmann-fold domains"/>
    <property type="match status" value="1"/>
</dbReference>
<evidence type="ECO:0000313" key="2">
    <source>
        <dbReference type="Proteomes" id="UP000077098"/>
    </source>
</evidence>
<sequence length="235" mass="25607">MTKSILIVAAERGLGLGLAQQFFKRGWDVVGTSRPDAKVDELRKVGATDPDRMAIGTIDVTDAAQIEPFLASLGDRRFDVIFMNAGIWGAEHQSVLEATNQEFAEIMLTNTFGPMRLARHLLNYLAMPGGTLAFMSSHRGSIAINVEGGLELYRASKVASNMLARGIYAEHKKRGLTVLSIHPGWVSTVMGTLGGKVKAEIGLELSVCGVADVVEKHMASGENLYLDYQDKRLDW</sequence>
<dbReference type="InterPro" id="IPR052184">
    <property type="entry name" value="SDR_enzymes"/>
</dbReference>
<proteinExistence type="predicted"/>
<dbReference type="Pfam" id="PF00106">
    <property type="entry name" value="adh_short"/>
    <property type="match status" value="1"/>
</dbReference>
<dbReference type="AlphaFoldDB" id="A0A176XHP6"/>
<name>A0A176XHP6_AGRTU</name>
<dbReference type="Gene3D" id="3.40.50.720">
    <property type="entry name" value="NAD(P)-binding Rossmann-like Domain"/>
    <property type="match status" value="1"/>
</dbReference>
<evidence type="ECO:0000313" key="1">
    <source>
        <dbReference type="EMBL" id="OAE48444.1"/>
    </source>
</evidence>
<dbReference type="PANTHER" id="PTHR45458">
    <property type="entry name" value="SHORT-CHAIN DEHYDROGENASE/REDUCTASE SDR"/>
    <property type="match status" value="1"/>
</dbReference>
<comment type="caution">
    <text evidence="1">The sequence shown here is derived from an EMBL/GenBank/DDBJ whole genome shotgun (WGS) entry which is preliminary data.</text>
</comment>
<dbReference type="InterPro" id="IPR002347">
    <property type="entry name" value="SDR_fam"/>
</dbReference>